<keyword evidence="2" id="KW-1185">Reference proteome</keyword>
<dbReference type="Proteomes" id="UP000219167">
    <property type="component" value="Unassembled WGS sequence"/>
</dbReference>
<dbReference type="EMBL" id="OBQD01000020">
    <property type="protein sequence ID" value="SOC46069.1"/>
    <property type="molecule type" value="Genomic_DNA"/>
</dbReference>
<dbReference type="SUPFAM" id="SSF110857">
    <property type="entry name" value="Gamma-glutamyl cyclotransferase-like"/>
    <property type="match status" value="1"/>
</dbReference>
<dbReference type="RefSeq" id="WP_097142480.1">
    <property type="nucleotide sequence ID" value="NZ_OBQD01000020.1"/>
</dbReference>
<organism evidence="1 2">
    <name type="scientific">Rhizobium subbaraonis</name>
    <dbReference type="NCBI Taxonomy" id="908946"/>
    <lineage>
        <taxon>Bacteria</taxon>
        <taxon>Pseudomonadati</taxon>
        <taxon>Pseudomonadota</taxon>
        <taxon>Alphaproteobacteria</taxon>
        <taxon>Hyphomicrobiales</taxon>
        <taxon>Rhizobiaceae</taxon>
        <taxon>Rhizobium/Agrobacterium group</taxon>
        <taxon>Rhizobium</taxon>
    </lineage>
</organism>
<sequence length="166" mass="19084">MYYFAYCTWLHDIEIARFMPQAKAVTKGYAANHALRFHAAGDRTDRGWCHFLNTAEAYGNKAFGVVFEHDPKHFEEDYDDFERCCVTVYGDDGKSYDCWTYRLITPGIAMRPPNFYWEHIPAGLKQWGFPQDYIDQVNAVFEAAAPCPRADRPNPSNIPGRGADTR</sequence>
<accession>A0A285UW68</accession>
<dbReference type="AlphaFoldDB" id="A0A285UW68"/>
<dbReference type="InterPro" id="IPR013024">
    <property type="entry name" value="GGCT-like"/>
</dbReference>
<dbReference type="InterPro" id="IPR036568">
    <property type="entry name" value="GGCT-like_sf"/>
</dbReference>
<name>A0A285UW68_9HYPH</name>
<proteinExistence type="predicted"/>
<dbReference type="Gene3D" id="3.10.490.10">
    <property type="entry name" value="Gamma-glutamyl cyclotransferase-like"/>
    <property type="match status" value="1"/>
</dbReference>
<evidence type="ECO:0000313" key="2">
    <source>
        <dbReference type="Proteomes" id="UP000219167"/>
    </source>
</evidence>
<dbReference type="OrthoDB" id="8354338at2"/>
<evidence type="ECO:0008006" key="3">
    <source>
        <dbReference type="Google" id="ProtNLM"/>
    </source>
</evidence>
<gene>
    <name evidence="1" type="ORF">SAMN05892877_12079</name>
</gene>
<protein>
    <recommendedName>
        <fullName evidence="3">AIG2 family protein</fullName>
    </recommendedName>
</protein>
<evidence type="ECO:0000313" key="1">
    <source>
        <dbReference type="EMBL" id="SOC46069.1"/>
    </source>
</evidence>
<dbReference type="CDD" id="cd06661">
    <property type="entry name" value="GGCT_like"/>
    <property type="match status" value="1"/>
</dbReference>
<reference evidence="1 2" key="1">
    <citation type="submission" date="2017-08" db="EMBL/GenBank/DDBJ databases">
        <authorList>
            <person name="de Groot N.N."/>
        </authorList>
    </citation>
    <scope>NUCLEOTIDE SEQUENCE [LARGE SCALE GENOMIC DNA]</scope>
    <source>
        <strain evidence="1 2">JC85</strain>
    </source>
</reference>